<accession>A0A2N0NEZ9</accession>
<evidence type="ECO:0000313" key="4">
    <source>
        <dbReference type="Proteomes" id="UP000232722"/>
    </source>
</evidence>
<sequence>MSLIICLFDYLFVRSIICLFNHENARSMWQLCKLITEGIGGSQRVKKLVYIYRNLQLYEKGLKRKLIHDQCNDNNNNDINNNNNNTGNNNNNDDDDRIFGLKLNIMDLVTE</sequence>
<evidence type="ECO:0000313" key="3">
    <source>
        <dbReference type="EMBL" id="PKB93118.1"/>
    </source>
</evidence>
<evidence type="ECO:0000256" key="1">
    <source>
        <dbReference type="SAM" id="MobiDB-lite"/>
    </source>
</evidence>
<feature type="compositionally biased region" description="Low complexity" evidence="1">
    <location>
        <begin position="74"/>
        <end position="91"/>
    </location>
</feature>
<feature type="region of interest" description="Disordered" evidence="1">
    <location>
        <begin position="74"/>
        <end position="94"/>
    </location>
</feature>
<name>A0A2N0NEZ9_9GLOM</name>
<evidence type="ECO:0000256" key="2">
    <source>
        <dbReference type="SAM" id="SignalP"/>
    </source>
</evidence>
<dbReference type="AlphaFoldDB" id="A0A2N0NEZ9"/>
<reference evidence="3 4" key="1">
    <citation type="submission" date="2016-04" db="EMBL/GenBank/DDBJ databases">
        <title>Genome analyses suggest a sexual origin of heterokaryosis in a supposedly ancient asexual fungus.</title>
        <authorList>
            <person name="Ropars J."/>
            <person name="Sedzielewska K."/>
            <person name="Noel J."/>
            <person name="Charron P."/>
            <person name="Farinelli L."/>
            <person name="Marton T."/>
            <person name="Kruger M."/>
            <person name="Pelin A."/>
            <person name="Brachmann A."/>
            <person name="Corradi N."/>
        </authorList>
    </citation>
    <scope>NUCLEOTIDE SEQUENCE [LARGE SCALE GENOMIC DNA]</scope>
    <source>
        <strain evidence="3 4">A5</strain>
    </source>
</reference>
<feature type="chain" id="PRO_5014638138" evidence="2">
    <location>
        <begin position="19"/>
        <end position="111"/>
    </location>
</feature>
<proteinExistence type="predicted"/>
<feature type="signal peptide" evidence="2">
    <location>
        <begin position="1"/>
        <end position="18"/>
    </location>
</feature>
<reference evidence="3 4" key="2">
    <citation type="submission" date="2017-09" db="EMBL/GenBank/DDBJ databases">
        <title>Extensive intraspecific genome diversity in a model arbuscular mycorrhizal fungus.</title>
        <authorList>
            <person name="Chen E.C."/>
            <person name="Morin E."/>
            <person name="Beaudet D."/>
            <person name="Noel J."/>
            <person name="Ndikumana S."/>
            <person name="Charron P."/>
            <person name="St-Onge C."/>
            <person name="Giorgi J."/>
            <person name="Grigoriev I.V."/>
            <person name="Roux C."/>
            <person name="Martin F.M."/>
            <person name="Corradi N."/>
        </authorList>
    </citation>
    <scope>NUCLEOTIDE SEQUENCE [LARGE SCALE GENOMIC DNA]</scope>
    <source>
        <strain evidence="3 4">A5</strain>
    </source>
</reference>
<dbReference type="Proteomes" id="UP000232722">
    <property type="component" value="Unassembled WGS sequence"/>
</dbReference>
<comment type="caution">
    <text evidence="3">The sequence shown here is derived from an EMBL/GenBank/DDBJ whole genome shotgun (WGS) entry which is preliminary data.</text>
</comment>
<organism evidence="3 4">
    <name type="scientific">Rhizophagus irregularis</name>
    <dbReference type="NCBI Taxonomy" id="588596"/>
    <lineage>
        <taxon>Eukaryota</taxon>
        <taxon>Fungi</taxon>
        <taxon>Fungi incertae sedis</taxon>
        <taxon>Mucoromycota</taxon>
        <taxon>Glomeromycotina</taxon>
        <taxon>Glomeromycetes</taxon>
        <taxon>Glomerales</taxon>
        <taxon>Glomeraceae</taxon>
        <taxon>Rhizophagus</taxon>
    </lineage>
</organism>
<protein>
    <submittedName>
        <fullName evidence="3">Uncharacterized protein</fullName>
    </submittedName>
</protein>
<keyword evidence="2" id="KW-0732">Signal</keyword>
<dbReference type="EMBL" id="LLXJ01008897">
    <property type="protein sequence ID" value="PKB93118.1"/>
    <property type="molecule type" value="Genomic_DNA"/>
</dbReference>
<gene>
    <name evidence="3" type="ORF">RhiirA5_442275</name>
</gene>